<comment type="caution">
    <text evidence="2">The sequence shown here is derived from an EMBL/GenBank/DDBJ whole genome shotgun (WGS) entry which is preliminary data.</text>
</comment>
<proteinExistence type="predicted"/>
<dbReference type="EMBL" id="JACSQO010000002">
    <property type="protein sequence ID" value="MBD7943836.1"/>
    <property type="molecule type" value="Genomic_DNA"/>
</dbReference>
<evidence type="ECO:0000313" key="3">
    <source>
        <dbReference type="Proteomes" id="UP000640786"/>
    </source>
</evidence>
<dbReference type="InterPro" id="IPR010690">
    <property type="entry name" value="YqfD"/>
</dbReference>
<organism evidence="2 3">
    <name type="scientific">Psychrobacillus faecigallinarum</name>
    <dbReference type="NCBI Taxonomy" id="2762235"/>
    <lineage>
        <taxon>Bacteria</taxon>
        <taxon>Bacillati</taxon>
        <taxon>Bacillota</taxon>
        <taxon>Bacilli</taxon>
        <taxon>Bacillales</taxon>
        <taxon>Bacillaceae</taxon>
        <taxon>Psychrobacillus</taxon>
    </lineage>
</organism>
<accession>A0ABR8R7W4</accession>
<keyword evidence="1" id="KW-0812">Transmembrane</keyword>
<feature type="transmembrane region" description="Helical" evidence="1">
    <location>
        <begin position="76"/>
        <end position="99"/>
    </location>
</feature>
<keyword evidence="1" id="KW-0472">Membrane</keyword>
<gene>
    <name evidence="2" type="ORF">H9650_06860</name>
</gene>
<keyword evidence="1" id="KW-1133">Transmembrane helix</keyword>
<reference evidence="2 3" key="1">
    <citation type="submission" date="2020-08" db="EMBL/GenBank/DDBJ databases">
        <title>A Genomic Blueprint of the Chicken Gut Microbiome.</title>
        <authorList>
            <person name="Gilroy R."/>
            <person name="Ravi A."/>
            <person name="Getino M."/>
            <person name="Pursley I."/>
            <person name="Horton D.L."/>
            <person name="Alikhan N.-F."/>
            <person name="Baker D."/>
            <person name="Gharbi K."/>
            <person name="Hall N."/>
            <person name="Watson M."/>
            <person name="Adriaenssens E.M."/>
            <person name="Foster-Nyarko E."/>
            <person name="Jarju S."/>
            <person name="Secka A."/>
            <person name="Antonio M."/>
            <person name="Oren A."/>
            <person name="Chaudhuri R."/>
            <person name="La Ragione R.M."/>
            <person name="Hildebrand F."/>
            <person name="Pallen M.J."/>
        </authorList>
    </citation>
    <scope>NUCLEOTIDE SEQUENCE [LARGE SCALE GENOMIC DNA]</scope>
    <source>
        <strain evidence="2 3">Sa2BUA9</strain>
    </source>
</reference>
<sequence>MSKQLVRIQLASTTDQFVLFQKLLSHEIEVYRVYSTEDSLFFSIQKKDLKQFRKIRKTLKLPVKLKDEATSGTISIYSYSIIGVIFFFIIPLIFAQFIWKVNIDSYTPESNIMITEQLKEMKIKERMLISSLPSEQEIRQKLLLKHKEFSWIHFTQSGSTLTVTPMLAPVTNEREVKNAPPSHLIAKRSGVITDFELVKGVRAVEKNTAVKKGDILVNGFVTQGDKRIITSAEGKVYASYWIELNFELPRKVTIIKPTTREVLIQKKTDDKNDFWKEIAMPRFLQPYFKAGYVQGSEVVSYDLNEESVKHLVRPLLFQKIMNELPIGTQILEDKVLQMSIENDKVKGKILLLINENIATPQVIPQGDDT</sequence>
<dbReference type="RefSeq" id="WP_191696855.1">
    <property type="nucleotide sequence ID" value="NZ_JACSQO010000002.1"/>
</dbReference>
<dbReference type="Proteomes" id="UP000640786">
    <property type="component" value="Unassembled WGS sequence"/>
</dbReference>
<evidence type="ECO:0000256" key="1">
    <source>
        <dbReference type="SAM" id="Phobius"/>
    </source>
</evidence>
<protein>
    <submittedName>
        <fullName evidence="2">Sporulation protein YqfD</fullName>
    </submittedName>
</protein>
<name>A0ABR8R7W4_9BACI</name>
<keyword evidence="3" id="KW-1185">Reference proteome</keyword>
<dbReference type="Pfam" id="PF06898">
    <property type="entry name" value="YqfD"/>
    <property type="match status" value="1"/>
</dbReference>
<evidence type="ECO:0000313" key="2">
    <source>
        <dbReference type="EMBL" id="MBD7943836.1"/>
    </source>
</evidence>